<reference evidence="4 5" key="1">
    <citation type="submission" date="2020-10" db="EMBL/GenBank/DDBJ databases">
        <authorList>
            <person name="Castelo-Branco R."/>
            <person name="Eusebio N."/>
            <person name="Adriana R."/>
            <person name="Vieira A."/>
            <person name="Brugerolle De Fraissinette N."/>
            <person name="Rezende De Castro R."/>
            <person name="Schneider M.P."/>
            <person name="Vasconcelos V."/>
            <person name="Leao P.N."/>
        </authorList>
    </citation>
    <scope>NUCLEOTIDE SEQUENCE [LARGE SCALE GENOMIC DNA]</scope>
    <source>
        <strain evidence="4 5">LEGE 00031</strain>
    </source>
</reference>
<evidence type="ECO:0000259" key="3">
    <source>
        <dbReference type="PROSITE" id="PS50110"/>
    </source>
</evidence>
<dbReference type="PANTHER" id="PTHR44591">
    <property type="entry name" value="STRESS RESPONSE REGULATOR PROTEIN 1"/>
    <property type="match status" value="1"/>
</dbReference>
<dbReference type="InterPro" id="IPR050595">
    <property type="entry name" value="Bact_response_regulator"/>
</dbReference>
<dbReference type="InterPro" id="IPR024186">
    <property type="entry name" value="Sig_transdc_resp-reg_PatA"/>
</dbReference>
<dbReference type="EMBL" id="JADEVV010000014">
    <property type="protein sequence ID" value="MBE9253531.1"/>
    <property type="molecule type" value="Genomic_DNA"/>
</dbReference>
<sequence>MSNSVLSASSPGNVQIQQAIPAKLLYALVNQKTSGKLVVQNPFDEFVYWQVYLGDGRIHLANSANGCSERLNYLIGSTLRQRGIELPSRIADDYLFLSGLWKKDVFSFQQTRSILTQASQEALVQVLSLPKTSYRFNQEKELSELFLNLELEKTITPIKHKIRYWWELRSYINSPFQRPLVENWLSLRQNLVKNNLHGQHWLRRFHTCLENLNCLYEIAGHLEISTLELALMLQPMVKTGEIKMLPYQEIQTDDRYLVAYVDHREAHQRMMAYSLGKEGYRTSVLEDPFRALTVLLNSPPDLIIINTDLPDMNGYQLCSFCRKSNQLKDVPILLLGKGDNLISGIRTKLCQASGYLSEPFVPEELLGRLAEFIPTNKTNS</sequence>
<dbReference type="InterPro" id="IPR001789">
    <property type="entry name" value="Sig_transdc_resp-reg_receiver"/>
</dbReference>
<accession>A0ABR9VQB1</accession>
<protein>
    <submittedName>
        <fullName evidence="4">Response regulator</fullName>
    </submittedName>
</protein>
<keyword evidence="5" id="KW-1185">Reference proteome</keyword>
<evidence type="ECO:0000256" key="2">
    <source>
        <dbReference type="PROSITE-ProRule" id="PRU00169"/>
    </source>
</evidence>
<dbReference type="RefSeq" id="WP_194019346.1">
    <property type="nucleotide sequence ID" value="NZ_JADEVV010000014.1"/>
</dbReference>
<evidence type="ECO:0000256" key="1">
    <source>
        <dbReference type="ARBA" id="ARBA00022553"/>
    </source>
</evidence>
<dbReference type="Pfam" id="PF00072">
    <property type="entry name" value="Response_reg"/>
    <property type="match status" value="1"/>
</dbReference>
<evidence type="ECO:0000313" key="4">
    <source>
        <dbReference type="EMBL" id="MBE9253531.1"/>
    </source>
</evidence>
<dbReference type="InterPro" id="IPR025497">
    <property type="entry name" value="PatA-like_N"/>
</dbReference>
<comment type="caution">
    <text evidence="2">Lacks conserved residue(s) required for the propagation of feature annotation.</text>
</comment>
<dbReference type="SMART" id="SM00448">
    <property type="entry name" value="REC"/>
    <property type="match status" value="1"/>
</dbReference>
<dbReference type="Pfam" id="PF14332">
    <property type="entry name" value="DUF4388"/>
    <property type="match status" value="1"/>
</dbReference>
<proteinExistence type="predicted"/>
<dbReference type="PANTHER" id="PTHR44591:SF23">
    <property type="entry name" value="CHEY SUBFAMILY"/>
    <property type="match status" value="1"/>
</dbReference>
<dbReference type="SUPFAM" id="SSF52172">
    <property type="entry name" value="CheY-like"/>
    <property type="match status" value="1"/>
</dbReference>
<dbReference type="PROSITE" id="PS50110">
    <property type="entry name" value="RESPONSE_REGULATORY"/>
    <property type="match status" value="1"/>
</dbReference>
<feature type="domain" description="Response regulatory" evidence="3">
    <location>
        <begin position="257"/>
        <end position="373"/>
    </location>
</feature>
<gene>
    <name evidence="4" type="ORF">IQ217_06620</name>
</gene>
<dbReference type="Proteomes" id="UP000658720">
    <property type="component" value="Unassembled WGS sequence"/>
</dbReference>
<dbReference type="PIRSF" id="PIRSF005897">
    <property type="entry name" value="RR_PatA"/>
    <property type="match status" value="1"/>
</dbReference>
<evidence type="ECO:0000313" key="5">
    <source>
        <dbReference type="Proteomes" id="UP000658720"/>
    </source>
</evidence>
<organism evidence="4 5">
    <name type="scientific">Synechocystis salina LEGE 00031</name>
    <dbReference type="NCBI Taxonomy" id="1828736"/>
    <lineage>
        <taxon>Bacteria</taxon>
        <taxon>Bacillati</taxon>
        <taxon>Cyanobacteriota</taxon>
        <taxon>Cyanophyceae</taxon>
        <taxon>Synechococcales</taxon>
        <taxon>Merismopediaceae</taxon>
        <taxon>Synechocystis</taxon>
    </lineage>
</organism>
<comment type="caution">
    <text evidence="4">The sequence shown here is derived from an EMBL/GenBank/DDBJ whole genome shotgun (WGS) entry which is preliminary data.</text>
</comment>
<dbReference type="Gene3D" id="3.40.50.2300">
    <property type="match status" value="1"/>
</dbReference>
<dbReference type="InterPro" id="IPR011006">
    <property type="entry name" value="CheY-like_superfamily"/>
</dbReference>
<name>A0ABR9VQB1_9SYNC</name>
<keyword evidence="1" id="KW-0597">Phosphoprotein</keyword>